<keyword evidence="3" id="KW-1185">Reference proteome</keyword>
<organism evidence="2 3">
    <name type="scientific">Acorus calamus</name>
    <name type="common">Sweet flag</name>
    <dbReference type="NCBI Taxonomy" id="4465"/>
    <lineage>
        <taxon>Eukaryota</taxon>
        <taxon>Viridiplantae</taxon>
        <taxon>Streptophyta</taxon>
        <taxon>Embryophyta</taxon>
        <taxon>Tracheophyta</taxon>
        <taxon>Spermatophyta</taxon>
        <taxon>Magnoliopsida</taxon>
        <taxon>Liliopsida</taxon>
        <taxon>Acoraceae</taxon>
        <taxon>Acorus</taxon>
    </lineage>
</organism>
<reference evidence="2" key="2">
    <citation type="submission" date="2023-06" db="EMBL/GenBank/DDBJ databases">
        <authorList>
            <person name="Ma L."/>
            <person name="Liu K.-W."/>
            <person name="Li Z."/>
            <person name="Hsiao Y.-Y."/>
            <person name="Qi Y."/>
            <person name="Fu T."/>
            <person name="Tang G."/>
            <person name="Zhang D."/>
            <person name="Sun W.-H."/>
            <person name="Liu D.-K."/>
            <person name="Li Y."/>
            <person name="Chen G.-Z."/>
            <person name="Liu X.-D."/>
            <person name="Liao X.-Y."/>
            <person name="Jiang Y.-T."/>
            <person name="Yu X."/>
            <person name="Hao Y."/>
            <person name="Huang J."/>
            <person name="Zhao X.-W."/>
            <person name="Ke S."/>
            <person name="Chen Y.-Y."/>
            <person name="Wu W.-L."/>
            <person name="Hsu J.-L."/>
            <person name="Lin Y.-F."/>
            <person name="Huang M.-D."/>
            <person name="Li C.-Y."/>
            <person name="Huang L."/>
            <person name="Wang Z.-W."/>
            <person name="Zhao X."/>
            <person name="Zhong W.-Y."/>
            <person name="Peng D.-H."/>
            <person name="Ahmad S."/>
            <person name="Lan S."/>
            <person name="Zhang J.-S."/>
            <person name="Tsai W.-C."/>
            <person name="Van De Peer Y."/>
            <person name="Liu Z.-J."/>
        </authorList>
    </citation>
    <scope>NUCLEOTIDE SEQUENCE</scope>
    <source>
        <strain evidence="2">CP</strain>
        <tissue evidence="2">Leaves</tissue>
    </source>
</reference>
<dbReference type="Proteomes" id="UP001180020">
    <property type="component" value="Unassembled WGS sequence"/>
</dbReference>
<evidence type="ECO:0000313" key="3">
    <source>
        <dbReference type="Proteomes" id="UP001180020"/>
    </source>
</evidence>
<gene>
    <name evidence="2" type="ORF">QJS10_CPB04g00164</name>
</gene>
<name>A0AAV9EZG4_ACOCL</name>
<dbReference type="EMBL" id="JAUJYO010000004">
    <property type="protein sequence ID" value="KAK1318866.1"/>
    <property type="molecule type" value="Genomic_DNA"/>
</dbReference>
<feature type="compositionally biased region" description="Basic and acidic residues" evidence="1">
    <location>
        <begin position="61"/>
        <end position="76"/>
    </location>
</feature>
<accession>A0AAV9EZG4</accession>
<sequence length="76" mass="8468">MRGGPGIGRSSILLVPGHHRLLRKVCAPTSLAPFHSLQEIWEANEELRVRSAPGYTQACRTLDHPSRDVDDQAHEE</sequence>
<evidence type="ECO:0000256" key="1">
    <source>
        <dbReference type="SAM" id="MobiDB-lite"/>
    </source>
</evidence>
<comment type="caution">
    <text evidence="2">The sequence shown here is derived from an EMBL/GenBank/DDBJ whole genome shotgun (WGS) entry which is preliminary data.</text>
</comment>
<evidence type="ECO:0000313" key="2">
    <source>
        <dbReference type="EMBL" id="KAK1318866.1"/>
    </source>
</evidence>
<reference evidence="2" key="1">
    <citation type="journal article" date="2023" name="Nat. Commun.">
        <title>Diploid and tetraploid genomes of Acorus and the evolution of monocots.</title>
        <authorList>
            <person name="Ma L."/>
            <person name="Liu K.W."/>
            <person name="Li Z."/>
            <person name="Hsiao Y.Y."/>
            <person name="Qi Y."/>
            <person name="Fu T."/>
            <person name="Tang G.D."/>
            <person name="Zhang D."/>
            <person name="Sun W.H."/>
            <person name="Liu D.K."/>
            <person name="Li Y."/>
            <person name="Chen G.Z."/>
            <person name="Liu X.D."/>
            <person name="Liao X.Y."/>
            <person name="Jiang Y.T."/>
            <person name="Yu X."/>
            <person name="Hao Y."/>
            <person name="Huang J."/>
            <person name="Zhao X.W."/>
            <person name="Ke S."/>
            <person name="Chen Y.Y."/>
            <person name="Wu W.L."/>
            <person name="Hsu J.L."/>
            <person name="Lin Y.F."/>
            <person name="Huang M.D."/>
            <person name="Li C.Y."/>
            <person name="Huang L."/>
            <person name="Wang Z.W."/>
            <person name="Zhao X."/>
            <person name="Zhong W.Y."/>
            <person name="Peng D.H."/>
            <person name="Ahmad S."/>
            <person name="Lan S."/>
            <person name="Zhang J.S."/>
            <person name="Tsai W.C."/>
            <person name="Van de Peer Y."/>
            <person name="Liu Z.J."/>
        </authorList>
    </citation>
    <scope>NUCLEOTIDE SEQUENCE</scope>
    <source>
        <strain evidence="2">CP</strain>
    </source>
</reference>
<protein>
    <submittedName>
        <fullName evidence="2">Uncharacterized protein</fullName>
    </submittedName>
</protein>
<feature type="region of interest" description="Disordered" evidence="1">
    <location>
        <begin position="53"/>
        <end position="76"/>
    </location>
</feature>
<dbReference type="AlphaFoldDB" id="A0AAV9EZG4"/>
<proteinExistence type="predicted"/>